<evidence type="ECO:0000313" key="9">
    <source>
        <dbReference type="Proteomes" id="UP000054350"/>
    </source>
</evidence>
<proteinExistence type="inferred from homology"/>
<dbReference type="GO" id="GO:0005634">
    <property type="term" value="C:nucleus"/>
    <property type="evidence" value="ECO:0007669"/>
    <property type="project" value="UniProtKB-SubCell"/>
</dbReference>
<evidence type="ECO:0000256" key="2">
    <source>
        <dbReference type="ARBA" id="ARBA00007093"/>
    </source>
</evidence>
<feature type="domain" description="Beta-Casp" evidence="7">
    <location>
        <begin position="349"/>
        <end position="473"/>
    </location>
</feature>
<reference evidence="8 9" key="1">
    <citation type="submission" date="2009-11" db="EMBL/GenBank/DDBJ databases">
        <title>Annotation of Allomyces macrogynus ATCC 38327.</title>
        <authorList>
            <consortium name="The Broad Institute Genome Sequencing Platform"/>
            <person name="Russ C."/>
            <person name="Cuomo C."/>
            <person name="Burger G."/>
            <person name="Gray M.W."/>
            <person name="Holland P.W.H."/>
            <person name="King N."/>
            <person name="Lang F.B.F."/>
            <person name="Roger A.J."/>
            <person name="Ruiz-Trillo I."/>
            <person name="Young S.K."/>
            <person name="Zeng Q."/>
            <person name="Gargeya S."/>
            <person name="Fitzgerald M."/>
            <person name="Haas B."/>
            <person name="Abouelleil A."/>
            <person name="Alvarado L."/>
            <person name="Arachchi H.M."/>
            <person name="Berlin A."/>
            <person name="Chapman S.B."/>
            <person name="Gearin G."/>
            <person name="Goldberg J."/>
            <person name="Griggs A."/>
            <person name="Gujja S."/>
            <person name="Hansen M."/>
            <person name="Heiman D."/>
            <person name="Howarth C."/>
            <person name="Larimer J."/>
            <person name="Lui A."/>
            <person name="MacDonald P.J.P."/>
            <person name="McCowen C."/>
            <person name="Montmayeur A."/>
            <person name="Murphy C."/>
            <person name="Neiman D."/>
            <person name="Pearson M."/>
            <person name="Priest M."/>
            <person name="Roberts A."/>
            <person name="Saif S."/>
            <person name="Shea T."/>
            <person name="Sisk P."/>
            <person name="Stolte C."/>
            <person name="Sykes S."/>
            <person name="Wortman J."/>
            <person name="Nusbaum C."/>
            <person name="Birren B."/>
        </authorList>
    </citation>
    <scope>NUCLEOTIDE SEQUENCE [LARGE SCALE GENOMIC DNA]</scope>
    <source>
        <strain evidence="8 9">ATCC 38327</strain>
    </source>
</reference>
<dbReference type="InterPro" id="IPR011108">
    <property type="entry name" value="RMMBL"/>
</dbReference>
<dbReference type="SMART" id="SM01027">
    <property type="entry name" value="Beta-Casp"/>
    <property type="match status" value="1"/>
</dbReference>
<evidence type="ECO:0008006" key="10">
    <source>
        <dbReference type="Google" id="ProtNLM"/>
    </source>
</evidence>
<evidence type="ECO:0000256" key="3">
    <source>
        <dbReference type="ARBA" id="ARBA00022801"/>
    </source>
</evidence>
<dbReference type="AlphaFoldDB" id="A0A0L0RZP4"/>
<dbReference type="InterPro" id="IPR041897">
    <property type="entry name" value="INTS11-like_MBL-fold"/>
</dbReference>
<dbReference type="Pfam" id="PF07521">
    <property type="entry name" value="RMMBL"/>
    <property type="match status" value="1"/>
</dbReference>
<dbReference type="STRING" id="578462.A0A0L0RZP4"/>
<keyword evidence="4" id="KW-0539">Nucleus</keyword>
<evidence type="ECO:0000256" key="1">
    <source>
        <dbReference type="ARBA" id="ARBA00004123"/>
    </source>
</evidence>
<dbReference type="Gene3D" id="3.40.50.10890">
    <property type="match status" value="1"/>
</dbReference>
<protein>
    <recommendedName>
        <fullName evidence="10">Integrator complex subunit 11</fullName>
    </recommendedName>
</protein>
<dbReference type="FunFam" id="3.60.15.10:FF:000028">
    <property type="entry name" value="Integrator complex subunit 11 isoform X3"/>
    <property type="match status" value="1"/>
</dbReference>
<dbReference type="PANTHER" id="PTHR11203:SF37">
    <property type="entry name" value="INTEGRATOR COMPLEX SUBUNIT 11"/>
    <property type="match status" value="1"/>
</dbReference>
<dbReference type="InterPro" id="IPR001279">
    <property type="entry name" value="Metallo-B-lactamas"/>
</dbReference>
<feature type="domain" description="Metallo-beta-lactamase" evidence="6">
    <location>
        <begin position="123"/>
        <end position="344"/>
    </location>
</feature>
<dbReference type="GO" id="GO:0016180">
    <property type="term" value="P:snRNA processing"/>
    <property type="evidence" value="ECO:0007669"/>
    <property type="project" value="TreeGrafter"/>
</dbReference>
<feature type="compositionally biased region" description="Basic and acidic residues" evidence="5">
    <location>
        <begin position="31"/>
        <end position="45"/>
    </location>
</feature>
<accession>A0A0L0RZP4</accession>
<dbReference type="CDD" id="cd16291">
    <property type="entry name" value="INTS11-like_MBL-fold"/>
    <property type="match status" value="1"/>
</dbReference>
<comment type="subcellular location">
    <subcellularLocation>
        <location evidence="1">Nucleus</location>
    </subcellularLocation>
</comment>
<evidence type="ECO:0000256" key="4">
    <source>
        <dbReference type="ARBA" id="ARBA00023242"/>
    </source>
</evidence>
<gene>
    <name evidence="8" type="ORF">AMAG_01407</name>
</gene>
<dbReference type="Gene3D" id="3.60.15.10">
    <property type="entry name" value="Ribonuclease Z/Hydroxyacylglutathione hydrolase-like"/>
    <property type="match status" value="1"/>
</dbReference>
<keyword evidence="3" id="KW-0378">Hydrolase</keyword>
<dbReference type="PANTHER" id="PTHR11203">
    <property type="entry name" value="CLEAVAGE AND POLYADENYLATION SPECIFICITY FACTOR FAMILY MEMBER"/>
    <property type="match status" value="1"/>
</dbReference>
<evidence type="ECO:0000256" key="5">
    <source>
        <dbReference type="SAM" id="MobiDB-lite"/>
    </source>
</evidence>
<dbReference type="InterPro" id="IPR022712">
    <property type="entry name" value="Beta_Casp"/>
</dbReference>
<dbReference type="Pfam" id="PF16661">
    <property type="entry name" value="Lactamase_B_6"/>
    <property type="match status" value="1"/>
</dbReference>
<dbReference type="InterPro" id="IPR050698">
    <property type="entry name" value="MBL"/>
</dbReference>
<dbReference type="EMBL" id="GG745329">
    <property type="protein sequence ID" value="KNE55519.1"/>
    <property type="molecule type" value="Genomic_DNA"/>
</dbReference>
<dbReference type="GO" id="GO:0016787">
    <property type="term" value="F:hydrolase activity"/>
    <property type="evidence" value="ECO:0007669"/>
    <property type="project" value="UniProtKB-KW"/>
</dbReference>
<dbReference type="SUPFAM" id="SSF56281">
    <property type="entry name" value="Metallo-hydrolase/oxidoreductase"/>
    <property type="match status" value="1"/>
</dbReference>
<keyword evidence="9" id="KW-1185">Reference proteome</keyword>
<feature type="region of interest" description="Disordered" evidence="5">
    <location>
        <begin position="1"/>
        <end position="96"/>
    </location>
</feature>
<name>A0A0L0RZP4_ALLM3</name>
<organism evidence="8 9">
    <name type="scientific">Allomyces macrogynus (strain ATCC 38327)</name>
    <name type="common">Allomyces javanicus var. macrogynus</name>
    <dbReference type="NCBI Taxonomy" id="578462"/>
    <lineage>
        <taxon>Eukaryota</taxon>
        <taxon>Fungi</taxon>
        <taxon>Fungi incertae sedis</taxon>
        <taxon>Blastocladiomycota</taxon>
        <taxon>Blastocladiomycetes</taxon>
        <taxon>Blastocladiales</taxon>
        <taxon>Blastocladiaceae</taxon>
        <taxon>Allomyces</taxon>
    </lineage>
</organism>
<evidence type="ECO:0000259" key="7">
    <source>
        <dbReference type="SMART" id="SM01027"/>
    </source>
</evidence>
<evidence type="ECO:0000259" key="6">
    <source>
        <dbReference type="SMART" id="SM00849"/>
    </source>
</evidence>
<dbReference type="eggNOG" id="KOG1136">
    <property type="taxonomic scope" value="Eukaryota"/>
</dbReference>
<dbReference type="Proteomes" id="UP000054350">
    <property type="component" value="Unassembled WGS sequence"/>
</dbReference>
<dbReference type="SMART" id="SM00849">
    <property type="entry name" value="Lactamase_B"/>
    <property type="match status" value="1"/>
</dbReference>
<dbReference type="Pfam" id="PF10996">
    <property type="entry name" value="Beta-Casp"/>
    <property type="match status" value="1"/>
</dbReference>
<comment type="similarity">
    <text evidence="2">Belongs to the metallo-beta-lactamase superfamily. RNA-metabolizing metallo-beta-lactamase-like family. INTS11 subfamily.</text>
</comment>
<dbReference type="GO" id="GO:0004521">
    <property type="term" value="F:RNA endonuclease activity"/>
    <property type="evidence" value="ECO:0007669"/>
    <property type="project" value="TreeGrafter"/>
</dbReference>
<dbReference type="VEuPathDB" id="FungiDB:AMAG_01407"/>
<sequence>MDKDARANAPRPPAKARTQSGNGAHTKPRLAPRDRDRDRDRDRIRTHSASADPTRTQPPPPSRLPLAQKQLPSRPGSSGTGGGIDAAPAKKTASVPRHVDLWTTSGSGPTLVIEPLGAGQDVGRSCILVSFATGRTVMLDCGMHMGYTDDRQFPDFKHLTRASRIDDVVDAVLISHFHLDHCGALPYLTERVGYSGPVVMSPPTKAICPLLLKDSQKLMAAKLAVPDSDVARCLARATTINVHQTIHLYPDLSVKAYYAGHVLGAVMFLVTSGSQSVLYTGDYNMTPDRHLGSAWLDACHPDVVITEATYATTIRASRRARERDFLRKVSDTLKRGGKVLIPAFAVGRAHELAILMEAFLDRMAWRHPMYVTGGLTDRSLVYFRQYVHWTNEKLRHMVMHNDRNPFHFKHLKPLRTNHDLKVLEADGPMVVFASPGMLHSGLSLEILKKWARDARNMVILPGYCSPGTVGAQLLALPPSGARVLHVPATDTRKSGGGWTAGTLPPVDPALLADAAPAPAGTVPIECHIRVENLSFSAHADAKGILALVETAKPRHVVLVHGERRKLVDLQRVMAAALPVAVHVPANKERIRLATRDSTVALASAAVNTEVLRRAHRARAEVAWDVAHRAWHAPETAHAAPVRGAGAMLAAQTATTPGWRAGAAGTAGLGRVPVAAVYVEPPVGAAKRVPRVVLAAESAARPAFTTSRSAQTRVTRHLPPGARFPGAEHALVTVAAAHGGLAKFVNAIGYTVDEADGGADDAADIVARRFVGVEGDKVVAFAGTSVRWDVAGGTVKWTRAVAGSLAADLDRAVADRVVALVAEAGEKMLVQLQRAYAGIARADAGVSG</sequence>
<evidence type="ECO:0000313" key="8">
    <source>
        <dbReference type="EMBL" id="KNE55519.1"/>
    </source>
</evidence>
<dbReference type="InterPro" id="IPR036866">
    <property type="entry name" value="RibonucZ/Hydroxyglut_hydro"/>
</dbReference>
<reference evidence="9" key="2">
    <citation type="submission" date="2009-11" db="EMBL/GenBank/DDBJ databases">
        <title>The Genome Sequence of Allomyces macrogynus strain ATCC 38327.</title>
        <authorList>
            <consortium name="The Broad Institute Genome Sequencing Platform"/>
            <person name="Russ C."/>
            <person name="Cuomo C."/>
            <person name="Shea T."/>
            <person name="Young S.K."/>
            <person name="Zeng Q."/>
            <person name="Koehrsen M."/>
            <person name="Haas B."/>
            <person name="Borodovsky M."/>
            <person name="Guigo R."/>
            <person name="Alvarado L."/>
            <person name="Berlin A."/>
            <person name="Borenstein D."/>
            <person name="Chen Z."/>
            <person name="Engels R."/>
            <person name="Freedman E."/>
            <person name="Gellesch M."/>
            <person name="Goldberg J."/>
            <person name="Griggs A."/>
            <person name="Gujja S."/>
            <person name="Heiman D."/>
            <person name="Hepburn T."/>
            <person name="Howarth C."/>
            <person name="Jen D."/>
            <person name="Larson L."/>
            <person name="Lewis B."/>
            <person name="Mehta T."/>
            <person name="Park D."/>
            <person name="Pearson M."/>
            <person name="Roberts A."/>
            <person name="Saif S."/>
            <person name="Shenoy N."/>
            <person name="Sisk P."/>
            <person name="Stolte C."/>
            <person name="Sykes S."/>
            <person name="Walk T."/>
            <person name="White J."/>
            <person name="Yandava C."/>
            <person name="Burger G."/>
            <person name="Gray M.W."/>
            <person name="Holland P.W.H."/>
            <person name="King N."/>
            <person name="Lang F.B.F."/>
            <person name="Roger A.J."/>
            <person name="Ruiz-Trillo I."/>
            <person name="Lander E."/>
            <person name="Nusbaum C."/>
        </authorList>
    </citation>
    <scope>NUCLEOTIDE SEQUENCE [LARGE SCALE GENOMIC DNA]</scope>
    <source>
        <strain evidence="9">ATCC 38327</strain>
    </source>
</reference>
<dbReference type="OrthoDB" id="10249535at2759"/>